<dbReference type="Proteomes" id="UP000322283">
    <property type="component" value="Unassembled WGS sequence"/>
</dbReference>
<dbReference type="EMBL" id="CP017019">
    <property type="protein sequence ID" value="AOQ24695.1"/>
    <property type="molecule type" value="Genomic_DNA"/>
</dbReference>
<dbReference type="Proteomes" id="UP000094598">
    <property type="component" value="Chromosome"/>
</dbReference>
<accession>A0AAC9HJA3</accession>
<dbReference type="AlphaFoldDB" id="A0AAC9HJA3"/>
<evidence type="ECO:0000313" key="5">
    <source>
        <dbReference type="Proteomes" id="UP000322283"/>
    </source>
</evidence>
<dbReference type="RefSeq" id="WP_069590484.1">
    <property type="nucleotide sequence ID" value="NZ_CP017019.1"/>
</dbReference>
<protein>
    <submittedName>
        <fullName evidence="2">Uncharacterized protein</fullName>
    </submittedName>
</protein>
<feature type="compositionally biased region" description="Polar residues" evidence="1">
    <location>
        <begin position="426"/>
        <end position="443"/>
    </location>
</feature>
<evidence type="ECO:0000313" key="2">
    <source>
        <dbReference type="EMBL" id="AOQ24695.1"/>
    </source>
</evidence>
<reference evidence="2 4" key="1">
    <citation type="submission" date="2016-08" db="EMBL/GenBank/DDBJ databases">
        <title>Moorella thermoacetica DSM 103132.</title>
        <authorList>
            <person name="Jendresen C.B."/>
            <person name="Redl S.M."/>
            <person name="Jensen T.O."/>
            <person name="Nielsen A.T."/>
        </authorList>
    </citation>
    <scope>NUCLEOTIDE SEQUENCE [LARGE SCALE GENOMIC DNA]</scope>
    <source>
        <strain evidence="2 4">DSM 103132</strain>
    </source>
</reference>
<keyword evidence="5" id="KW-1185">Reference proteome</keyword>
<reference evidence="3 5" key="2">
    <citation type="submission" date="2019-05" db="EMBL/GenBank/DDBJ databases">
        <title>Genome sequence of Moorella thermoacetica ATCC 33924.</title>
        <authorList>
            <person name="Poehlein A."/>
            <person name="Bengelsdorf F.R."/>
            <person name="Duerre P."/>
            <person name="Daniel R."/>
        </authorList>
    </citation>
    <scope>NUCLEOTIDE SEQUENCE [LARGE SCALE GENOMIC DNA]</scope>
    <source>
        <strain evidence="3 5">ATCC 33924</strain>
    </source>
</reference>
<name>A0AAC9HJA3_NEOTH</name>
<sequence>MEAPAASDGMLAKLAKAIKIVTLSFSQGRNSFETSPVDFNEIMRAYNSDGYVRQALDKYINLLFKAGWGLVGKNDKAVEYLKARFRLMAMATGVPTEQFFIGIAEDLVKYHNVFLVRSRIKGPLTFGKYRANPVSKKGVVGGYFRMHPSTVTIERDLDGTILSYRQTTSSQRKDFAPDDVIHFYLNKEAGMAFGYPFIAPGIEDVRLLRQLEEHASLLVYRHLFPIIHYQVGRPEPGREATDEEIQDVQDEVENMPTEAAIIVTSERHNMKPVNVNPINAKPYLEHFENRVFSDLGISQVAMGRGDTANRSTAESMTLEMHDHIKAIQKIMAGFIDLYIIHELLLEGGFDPISNPDDDVDFVFNEIDTDYLIKTQNHEVYKFEHNIQTWEETRRNLGLDTAIDESRLYFNMVQIPLAQAKAEATLQAGTPDTNNREQPTNQHGTRAGPKLKNSEAFGLQMELDIPRLIRQLVSLYDTAQEDVIAIIKRDGPQKSYMPLDMAFNKVRQILNHSCELSWASGMARGRRDHHRTGAIADVDIIRAVLADRRERYLQGLLRDLESMLGNISGEDFIAQAAGVFAANRYRLQAIAAYEVPLAFNCAYALVARDSGITTLPVKVTDTCDTCNANTEVRLDGDLTDLPSVVPPWHPYCGCFLTFKGGEW</sequence>
<evidence type="ECO:0000313" key="3">
    <source>
        <dbReference type="EMBL" id="TYL12798.1"/>
    </source>
</evidence>
<proteinExistence type="predicted"/>
<feature type="region of interest" description="Disordered" evidence="1">
    <location>
        <begin position="423"/>
        <end position="450"/>
    </location>
</feature>
<dbReference type="EMBL" id="VCDX01000006">
    <property type="protein sequence ID" value="TYL12798.1"/>
    <property type="molecule type" value="Genomic_DNA"/>
</dbReference>
<gene>
    <name evidence="2" type="ORF">Maut_02267</name>
    <name evidence="3" type="ORF">MTAT_20400</name>
</gene>
<organism evidence="2 4">
    <name type="scientific">Neomoorella thermoacetica</name>
    <name type="common">Clostridium thermoaceticum</name>
    <dbReference type="NCBI Taxonomy" id="1525"/>
    <lineage>
        <taxon>Bacteria</taxon>
        <taxon>Bacillati</taxon>
        <taxon>Bacillota</taxon>
        <taxon>Clostridia</taxon>
        <taxon>Neomoorellales</taxon>
        <taxon>Neomoorellaceae</taxon>
        <taxon>Neomoorella</taxon>
    </lineage>
</organism>
<evidence type="ECO:0000313" key="4">
    <source>
        <dbReference type="Proteomes" id="UP000094598"/>
    </source>
</evidence>
<evidence type="ECO:0000256" key="1">
    <source>
        <dbReference type="SAM" id="MobiDB-lite"/>
    </source>
</evidence>